<evidence type="ECO:0000256" key="2">
    <source>
        <dbReference type="ARBA" id="ARBA00022777"/>
    </source>
</evidence>
<keyword evidence="1" id="KW-0808">Transferase</keyword>
<evidence type="ECO:0000313" key="5">
    <source>
        <dbReference type="Proteomes" id="UP000515465"/>
    </source>
</evidence>
<dbReference type="Gene3D" id="3.40.1190.20">
    <property type="match status" value="1"/>
</dbReference>
<dbReference type="InterPro" id="IPR002173">
    <property type="entry name" value="Carboh/pur_kinase_PfkB_CS"/>
</dbReference>
<keyword evidence="2 4" id="KW-0418">Kinase</keyword>
<dbReference type="EMBL" id="CP050296">
    <property type="protein sequence ID" value="QND55585.1"/>
    <property type="molecule type" value="Genomic_DNA"/>
</dbReference>
<dbReference type="AlphaFoldDB" id="A0A7G6SM53"/>
<protein>
    <submittedName>
        <fullName evidence="4">Ribokinase</fullName>
    </submittedName>
</protein>
<dbReference type="GO" id="GO:0005829">
    <property type="term" value="C:cytosol"/>
    <property type="evidence" value="ECO:0007669"/>
    <property type="project" value="TreeGrafter"/>
</dbReference>
<feature type="domain" description="Carbohydrate kinase PfkB" evidence="3">
    <location>
        <begin position="5"/>
        <end position="295"/>
    </location>
</feature>
<evidence type="ECO:0000259" key="3">
    <source>
        <dbReference type="Pfam" id="PF00294"/>
    </source>
</evidence>
<dbReference type="InterPro" id="IPR029056">
    <property type="entry name" value="Ribokinase-like"/>
</dbReference>
<dbReference type="PANTHER" id="PTHR10584:SF157">
    <property type="entry name" value="SULFOFRUCTOSE KINASE"/>
    <property type="match status" value="1"/>
</dbReference>
<dbReference type="Pfam" id="PF00294">
    <property type="entry name" value="PfkB"/>
    <property type="match status" value="1"/>
</dbReference>
<dbReference type="RefSeq" id="WP_183461060.1">
    <property type="nucleotide sequence ID" value="NZ_CP050296.1"/>
</dbReference>
<accession>A0A7G6SM53</accession>
<dbReference type="PANTHER" id="PTHR10584">
    <property type="entry name" value="SUGAR KINASE"/>
    <property type="match status" value="1"/>
</dbReference>
<dbReference type="PROSITE" id="PS00584">
    <property type="entry name" value="PFKB_KINASES_2"/>
    <property type="match status" value="1"/>
</dbReference>
<dbReference type="SUPFAM" id="SSF53613">
    <property type="entry name" value="Ribokinase-like"/>
    <property type="match status" value="1"/>
</dbReference>
<dbReference type="GO" id="GO:0016301">
    <property type="term" value="F:kinase activity"/>
    <property type="evidence" value="ECO:0007669"/>
    <property type="project" value="UniProtKB-KW"/>
</dbReference>
<dbReference type="InterPro" id="IPR011611">
    <property type="entry name" value="PfkB_dom"/>
</dbReference>
<gene>
    <name evidence="4" type="ORF">HB778_02015</name>
</gene>
<reference evidence="5" key="1">
    <citation type="journal article" date="2020" name="Mol. Plant Microbe">
        <title>Rhizobial microsymbionts of the narrowly endemic Oxytropis species growing in Kamchatka are characterized by significant genetic diversity and possess a set of genes that are associated with T3SS and T6SS secretion systems and can affect the development of symbiosis.</title>
        <authorList>
            <person name="Safronova V."/>
            <person name="Guro P."/>
            <person name="Sazanova A."/>
            <person name="Kuznetsova I."/>
            <person name="Belimov A."/>
            <person name="Yakubov V."/>
            <person name="Chirak E."/>
            <person name="Afonin A."/>
            <person name="Gogolev Y."/>
            <person name="Andronov E."/>
            <person name="Tikhonovich I."/>
        </authorList>
    </citation>
    <scope>NUCLEOTIDE SEQUENCE [LARGE SCALE GENOMIC DNA]</scope>
    <source>
        <strain evidence="5">583</strain>
    </source>
</reference>
<name>A0A7G6SM53_9HYPH</name>
<organism evidence="4 5">
    <name type="scientific">Mesorhizobium huakuii</name>
    <dbReference type="NCBI Taxonomy" id="28104"/>
    <lineage>
        <taxon>Bacteria</taxon>
        <taxon>Pseudomonadati</taxon>
        <taxon>Pseudomonadota</taxon>
        <taxon>Alphaproteobacteria</taxon>
        <taxon>Hyphomicrobiales</taxon>
        <taxon>Phyllobacteriaceae</taxon>
        <taxon>Mesorhizobium</taxon>
    </lineage>
</organism>
<dbReference type="Proteomes" id="UP000515465">
    <property type="component" value="Chromosome"/>
</dbReference>
<evidence type="ECO:0000313" key="4">
    <source>
        <dbReference type="EMBL" id="QND55585.1"/>
    </source>
</evidence>
<sequence length="325" mass="33177">MSGRLVNIGSAVVDYVYRIDALPAPGTEKTASSFAQLAGGGFNMMVAASRTGMTVVFGGQLGSGPNGDFLRAAFAAEGIETLTPPSPHMDSGNCVAMISSDAERTFVSWPGAESVLSLDMMAPVSVGSGDWVFTSGYTLSYAGSRDALTDWIEALPAKIPFVFDPTPIISDIPRAILSRVLARTTWLSCNTTEAAEIAGPGDVEALAARLLVDHCSQAAGVVIRSAATGCHIRLADGTAQTVAGFKVDAIDTNGAGDTHIGAFVSALARGVPPFEAARYANAAAAISVTRHGGSSAPSGAEIQTFLSQAAATGAPGQTKKAHQTA</sequence>
<proteinExistence type="predicted"/>
<evidence type="ECO:0000256" key="1">
    <source>
        <dbReference type="ARBA" id="ARBA00022679"/>
    </source>
</evidence>